<evidence type="ECO:0000313" key="4">
    <source>
        <dbReference type="EMBL" id="TRY81138.1"/>
    </source>
</evidence>
<feature type="domain" description="Apple" evidence="3">
    <location>
        <begin position="213"/>
        <end position="258"/>
    </location>
</feature>
<dbReference type="InterPro" id="IPR003609">
    <property type="entry name" value="Pan_app"/>
</dbReference>
<feature type="region of interest" description="Disordered" evidence="2">
    <location>
        <begin position="136"/>
        <end position="156"/>
    </location>
</feature>
<accession>A0A553PTX6</accession>
<dbReference type="Gene3D" id="3.50.4.10">
    <property type="entry name" value="Hepatocyte Growth Factor"/>
    <property type="match status" value="1"/>
</dbReference>
<dbReference type="PRINTS" id="PR01705">
    <property type="entry name" value="TSP1REPEAT"/>
</dbReference>
<keyword evidence="5" id="KW-1185">Reference proteome</keyword>
<protein>
    <recommendedName>
        <fullName evidence="3">Apple domain-containing protein</fullName>
    </recommendedName>
</protein>
<dbReference type="SMART" id="SM00209">
    <property type="entry name" value="TSP1"/>
    <property type="match status" value="1"/>
</dbReference>
<feature type="non-terminal residue" evidence="4">
    <location>
        <position position="258"/>
    </location>
</feature>
<feature type="non-terminal residue" evidence="4">
    <location>
        <position position="1"/>
    </location>
</feature>
<dbReference type="AlphaFoldDB" id="A0A553PTX6"/>
<dbReference type="PROSITE" id="PS50092">
    <property type="entry name" value="TSP1"/>
    <property type="match status" value="1"/>
</dbReference>
<dbReference type="Proteomes" id="UP000318571">
    <property type="component" value="Chromosome 12"/>
</dbReference>
<dbReference type="InterPro" id="IPR000884">
    <property type="entry name" value="TSP1_rpt"/>
</dbReference>
<dbReference type="STRING" id="6832.A0A553PTX6"/>
<name>A0A553PTX6_TIGCA</name>
<organism evidence="4 5">
    <name type="scientific">Tigriopus californicus</name>
    <name type="common">Marine copepod</name>
    <dbReference type="NCBI Taxonomy" id="6832"/>
    <lineage>
        <taxon>Eukaryota</taxon>
        <taxon>Metazoa</taxon>
        <taxon>Ecdysozoa</taxon>
        <taxon>Arthropoda</taxon>
        <taxon>Crustacea</taxon>
        <taxon>Multicrustacea</taxon>
        <taxon>Hexanauplia</taxon>
        <taxon>Copepoda</taxon>
        <taxon>Harpacticoida</taxon>
        <taxon>Harpacticidae</taxon>
        <taxon>Tigriopus</taxon>
    </lineage>
</organism>
<sequence length="258" mass="28175">NSTCNESITTLWGKLCQGRRFTRFVIGSGCGTTREITNHVVSSHPNSIPNTPCSIVSEEVQEFQTKSVVLLASSQESSIPQGKAQEINGGWSVWSEWSTCSNEILIQERTRTCTNPPPSATHLDCVGDAEESTSCQAQSSAPSYHNTDQGYSGNSISEQSATDARRCHIVCQNSNQGCIAWTWKANGMCFHYTDPGQLVSELGSTSGLGVSGCLQKDEQLLGDNLNFVRDIDLAEECQDICLGDNNCFFFTHDTRSRI</sequence>
<dbReference type="FunFam" id="2.20.100.10:FF:000001">
    <property type="entry name" value="semaphorin-5A isoform X1"/>
    <property type="match status" value="1"/>
</dbReference>
<dbReference type="Gene3D" id="2.20.100.10">
    <property type="entry name" value="Thrombospondin type-1 (TSP1) repeat"/>
    <property type="match status" value="1"/>
</dbReference>
<proteinExistence type="predicted"/>
<keyword evidence="1" id="KW-1015">Disulfide bond</keyword>
<evidence type="ECO:0000256" key="1">
    <source>
        <dbReference type="ARBA" id="ARBA00023157"/>
    </source>
</evidence>
<dbReference type="InterPro" id="IPR036383">
    <property type="entry name" value="TSP1_rpt_sf"/>
</dbReference>
<comment type="caution">
    <text evidence="4">The sequence shown here is derived from an EMBL/GenBank/DDBJ whole genome shotgun (WGS) entry which is preliminary data.</text>
</comment>
<evidence type="ECO:0000313" key="5">
    <source>
        <dbReference type="Proteomes" id="UP000318571"/>
    </source>
</evidence>
<reference evidence="4 5" key="1">
    <citation type="journal article" date="2018" name="Nat. Ecol. Evol.">
        <title>Genomic signatures of mitonuclear coevolution across populations of Tigriopus californicus.</title>
        <authorList>
            <person name="Barreto F.S."/>
            <person name="Watson E.T."/>
            <person name="Lima T.G."/>
            <person name="Willett C.S."/>
            <person name="Edmands S."/>
            <person name="Li W."/>
            <person name="Burton R.S."/>
        </authorList>
    </citation>
    <scope>NUCLEOTIDE SEQUENCE [LARGE SCALE GENOMIC DNA]</scope>
    <source>
        <strain evidence="4 5">San Diego</strain>
    </source>
</reference>
<evidence type="ECO:0000259" key="3">
    <source>
        <dbReference type="PROSITE" id="PS50948"/>
    </source>
</evidence>
<dbReference type="SUPFAM" id="SSF82895">
    <property type="entry name" value="TSP-1 type 1 repeat"/>
    <property type="match status" value="1"/>
</dbReference>
<dbReference type="EMBL" id="VCGU01000001">
    <property type="protein sequence ID" value="TRY81138.1"/>
    <property type="molecule type" value="Genomic_DNA"/>
</dbReference>
<evidence type="ECO:0000256" key="2">
    <source>
        <dbReference type="SAM" id="MobiDB-lite"/>
    </source>
</evidence>
<dbReference type="PROSITE" id="PS50948">
    <property type="entry name" value="PAN"/>
    <property type="match status" value="1"/>
</dbReference>
<gene>
    <name evidence="4" type="ORF">TCAL_07742</name>
</gene>